<evidence type="ECO:0000313" key="2">
    <source>
        <dbReference type="Proteomes" id="UP000838324"/>
    </source>
</evidence>
<protein>
    <submittedName>
        <fullName evidence="1">Uncharacterized protein</fullName>
    </submittedName>
</protein>
<accession>A0ABN8G551</accession>
<dbReference type="EMBL" id="CAKMMG010000001">
    <property type="protein sequence ID" value="CAH1195269.1"/>
    <property type="molecule type" value="Genomic_DNA"/>
</dbReference>
<proteinExistence type="predicted"/>
<organism evidence="1 2">
    <name type="scientific">Paenibacillus auburnensis</name>
    <dbReference type="NCBI Taxonomy" id="2905649"/>
    <lineage>
        <taxon>Bacteria</taxon>
        <taxon>Bacillati</taxon>
        <taxon>Bacillota</taxon>
        <taxon>Bacilli</taxon>
        <taxon>Bacillales</taxon>
        <taxon>Paenibacillaceae</taxon>
        <taxon>Paenibacillus</taxon>
    </lineage>
</organism>
<gene>
    <name evidence="1" type="ORF">PAECIP111892_02001</name>
</gene>
<reference evidence="1" key="1">
    <citation type="submission" date="2022-01" db="EMBL/GenBank/DDBJ databases">
        <authorList>
            <person name="Criscuolo A."/>
        </authorList>
    </citation>
    <scope>NUCLEOTIDE SEQUENCE</scope>
    <source>
        <strain evidence="1">CIP111892</strain>
    </source>
</reference>
<evidence type="ECO:0000313" key="1">
    <source>
        <dbReference type="EMBL" id="CAH1195269.1"/>
    </source>
</evidence>
<comment type="caution">
    <text evidence="1">The sequence shown here is derived from an EMBL/GenBank/DDBJ whole genome shotgun (WGS) entry which is preliminary data.</text>
</comment>
<keyword evidence="2" id="KW-1185">Reference proteome</keyword>
<sequence length="68" mass="7764">MWLIPFRALQKPESEVKIPLIPPRALQKPESEVKIPLILPCALQKPEPRTRFSKLIQNVTGSTWHLPG</sequence>
<dbReference type="Proteomes" id="UP000838324">
    <property type="component" value="Unassembled WGS sequence"/>
</dbReference>
<name>A0ABN8G551_9BACL</name>